<protein>
    <submittedName>
        <fullName evidence="2">Uncharacterized protein</fullName>
    </submittedName>
</protein>
<accession>A0AAV3XHP4</accession>
<comment type="caution">
    <text evidence="2">The sequence shown here is derived from an EMBL/GenBank/DDBJ whole genome shotgun (WGS) entry which is preliminary data.</text>
</comment>
<dbReference type="Proteomes" id="UP000735302">
    <property type="component" value="Unassembled WGS sequence"/>
</dbReference>
<dbReference type="EMBL" id="BLXT01000407">
    <property type="protein sequence ID" value="GFN76760.1"/>
    <property type="molecule type" value="Genomic_DNA"/>
</dbReference>
<keyword evidence="3" id="KW-1185">Reference proteome</keyword>
<proteinExistence type="predicted"/>
<name>A0AAV3XHP4_9GAST</name>
<evidence type="ECO:0000313" key="3">
    <source>
        <dbReference type="Proteomes" id="UP000735302"/>
    </source>
</evidence>
<reference evidence="2 3" key="1">
    <citation type="journal article" date="2021" name="Elife">
        <title>Chloroplast acquisition without the gene transfer in kleptoplastic sea slugs, Plakobranchus ocellatus.</title>
        <authorList>
            <person name="Maeda T."/>
            <person name="Takahashi S."/>
            <person name="Yoshida T."/>
            <person name="Shimamura S."/>
            <person name="Takaki Y."/>
            <person name="Nagai Y."/>
            <person name="Toyoda A."/>
            <person name="Suzuki Y."/>
            <person name="Arimoto A."/>
            <person name="Ishii H."/>
            <person name="Satoh N."/>
            <person name="Nishiyama T."/>
            <person name="Hasebe M."/>
            <person name="Maruyama T."/>
            <person name="Minagawa J."/>
            <person name="Obokata J."/>
            <person name="Shigenobu S."/>
        </authorList>
    </citation>
    <scope>NUCLEOTIDE SEQUENCE [LARGE SCALE GENOMIC DNA]</scope>
</reference>
<evidence type="ECO:0000256" key="1">
    <source>
        <dbReference type="SAM" id="MobiDB-lite"/>
    </source>
</evidence>
<dbReference type="AlphaFoldDB" id="A0AAV3XHP4"/>
<organism evidence="2 3">
    <name type="scientific">Plakobranchus ocellatus</name>
    <dbReference type="NCBI Taxonomy" id="259542"/>
    <lineage>
        <taxon>Eukaryota</taxon>
        <taxon>Metazoa</taxon>
        <taxon>Spiralia</taxon>
        <taxon>Lophotrochozoa</taxon>
        <taxon>Mollusca</taxon>
        <taxon>Gastropoda</taxon>
        <taxon>Heterobranchia</taxon>
        <taxon>Euthyneura</taxon>
        <taxon>Panpulmonata</taxon>
        <taxon>Sacoglossa</taxon>
        <taxon>Placobranchoidea</taxon>
        <taxon>Plakobranchidae</taxon>
        <taxon>Plakobranchus</taxon>
    </lineage>
</organism>
<feature type="region of interest" description="Disordered" evidence="1">
    <location>
        <begin position="1"/>
        <end position="23"/>
    </location>
</feature>
<evidence type="ECO:0000313" key="2">
    <source>
        <dbReference type="EMBL" id="GFN76760.1"/>
    </source>
</evidence>
<sequence length="75" mass="8199">MRQGRCGSNGAVSGSPAEDEEGWASKPLSDIFWRQKKVAMRTAANMLRVFLQRISGGRQGSGVYLQIRAASTKIE</sequence>
<gene>
    <name evidence="2" type="ORF">PoB_000326600</name>
</gene>